<dbReference type="PANTHER" id="PTHR45644:SF56">
    <property type="entry name" value="AAA ATPASE, PUTATIVE (AFU_ORTHOLOGUE AFUA_2G12920)-RELATED"/>
    <property type="match status" value="1"/>
</dbReference>
<dbReference type="GO" id="GO:0005524">
    <property type="term" value="F:ATP binding"/>
    <property type="evidence" value="ECO:0007669"/>
    <property type="project" value="UniProtKB-KW"/>
</dbReference>
<keyword evidence="1" id="KW-0547">Nucleotide-binding</keyword>
<evidence type="ECO:0000256" key="2">
    <source>
        <dbReference type="ARBA" id="ARBA00022840"/>
    </source>
</evidence>
<feature type="domain" description="ATPase AAA-type core" evidence="3">
    <location>
        <begin position="2"/>
        <end position="91"/>
    </location>
</feature>
<protein>
    <submittedName>
        <fullName evidence="4">ATPase</fullName>
    </submittedName>
</protein>
<dbReference type="AlphaFoldDB" id="A0A8K0SIY0"/>
<organism evidence="4 5">
    <name type="scientific">Stachybotrys elegans</name>
    <dbReference type="NCBI Taxonomy" id="80388"/>
    <lineage>
        <taxon>Eukaryota</taxon>
        <taxon>Fungi</taxon>
        <taxon>Dikarya</taxon>
        <taxon>Ascomycota</taxon>
        <taxon>Pezizomycotina</taxon>
        <taxon>Sordariomycetes</taxon>
        <taxon>Hypocreomycetidae</taxon>
        <taxon>Hypocreales</taxon>
        <taxon>Stachybotryaceae</taxon>
        <taxon>Stachybotrys</taxon>
    </lineage>
</organism>
<gene>
    <name evidence="4" type="ORF">B0I35DRAFT_327140</name>
</gene>
<keyword evidence="5" id="KW-1185">Reference proteome</keyword>
<evidence type="ECO:0000256" key="1">
    <source>
        <dbReference type="ARBA" id="ARBA00022741"/>
    </source>
</evidence>
<evidence type="ECO:0000313" key="4">
    <source>
        <dbReference type="EMBL" id="KAH7304448.1"/>
    </source>
</evidence>
<accession>A0A8K0SIY0</accession>
<sequence>ALTSSWVEDSEKLIQAAFTLARKLSPCVIFINEADSGFRRRTNSDGSWERASITQFVSEMDGLAKNSDNTPFVLVATNRPMDLNDAFLRRLPQ</sequence>
<dbReference type="PANTHER" id="PTHR45644">
    <property type="entry name" value="AAA ATPASE, PUTATIVE (AFU_ORTHOLOGUE AFUA_2G12920)-RELATED-RELATED"/>
    <property type="match status" value="1"/>
</dbReference>
<comment type="caution">
    <text evidence="4">The sequence shown here is derived from an EMBL/GenBank/DDBJ whole genome shotgun (WGS) entry which is preliminary data.</text>
</comment>
<feature type="non-terminal residue" evidence="4">
    <location>
        <position position="93"/>
    </location>
</feature>
<keyword evidence="2" id="KW-0067">ATP-binding</keyword>
<evidence type="ECO:0000313" key="5">
    <source>
        <dbReference type="Proteomes" id="UP000813444"/>
    </source>
</evidence>
<dbReference type="GO" id="GO:0005741">
    <property type="term" value="C:mitochondrial outer membrane"/>
    <property type="evidence" value="ECO:0007669"/>
    <property type="project" value="TreeGrafter"/>
</dbReference>
<dbReference type="EMBL" id="JAGPNK010000023">
    <property type="protein sequence ID" value="KAH7304448.1"/>
    <property type="molecule type" value="Genomic_DNA"/>
</dbReference>
<feature type="non-terminal residue" evidence="4">
    <location>
        <position position="1"/>
    </location>
</feature>
<dbReference type="OrthoDB" id="39734at2759"/>
<dbReference type="Pfam" id="PF00004">
    <property type="entry name" value="AAA"/>
    <property type="match status" value="1"/>
</dbReference>
<proteinExistence type="predicted"/>
<dbReference type="GO" id="GO:0016887">
    <property type="term" value="F:ATP hydrolysis activity"/>
    <property type="evidence" value="ECO:0007669"/>
    <property type="project" value="InterPro"/>
</dbReference>
<dbReference type="Proteomes" id="UP000813444">
    <property type="component" value="Unassembled WGS sequence"/>
</dbReference>
<dbReference type="InterPro" id="IPR003959">
    <property type="entry name" value="ATPase_AAA_core"/>
</dbReference>
<evidence type="ECO:0000259" key="3">
    <source>
        <dbReference type="Pfam" id="PF00004"/>
    </source>
</evidence>
<name>A0A8K0SIY0_9HYPO</name>
<dbReference type="InterPro" id="IPR051701">
    <property type="entry name" value="Mito_OM_Translocase_MSP1"/>
</dbReference>
<reference evidence="4" key="1">
    <citation type="journal article" date="2021" name="Nat. Commun.">
        <title>Genetic determinants of endophytism in the Arabidopsis root mycobiome.</title>
        <authorList>
            <person name="Mesny F."/>
            <person name="Miyauchi S."/>
            <person name="Thiergart T."/>
            <person name="Pickel B."/>
            <person name="Atanasova L."/>
            <person name="Karlsson M."/>
            <person name="Huettel B."/>
            <person name="Barry K.W."/>
            <person name="Haridas S."/>
            <person name="Chen C."/>
            <person name="Bauer D."/>
            <person name="Andreopoulos W."/>
            <person name="Pangilinan J."/>
            <person name="LaButti K."/>
            <person name="Riley R."/>
            <person name="Lipzen A."/>
            <person name="Clum A."/>
            <person name="Drula E."/>
            <person name="Henrissat B."/>
            <person name="Kohler A."/>
            <person name="Grigoriev I.V."/>
            <person name="Martin F.M."/>
            <person name="Hacquard S."/>
        </authorList>
    </citation>
    <scope>NUCLEOTIDE SEQUENCE</scope>
    <source>
        <strain evidence="4">MPI-CAGE-CH-0235</strain>
    </source>
</reference>
<dbReference type="Gene3D" id="3.40.50.300">
    <property type="entry name" value="P-loop containing nucleotide triphosphate hydrolases"/>
    <property type="match status" value="1"/>
</dbReference>
<dbReference type="SUPFAM" id="SSF52540">
    <property type="entry name" value="P-loop containing nucleoside triphosphate hydrolases"/>
    <property type="match status" value="1"/>
</dbReference>
<dbReference type="InterPro" id="IPR027417">
    <property type="entry name" value="P-loop_NTPase"/>
</dbReference>